<dbReference type="InterPro" id="IPR011006">
    <property type="entry name" value="CheY-like_superfamily"/>
</dbReference>
<keyword evidence="1 3" id="KW-0597">Phosphoprotein</keyword>
<feature type="domain" description="Response regulatory" evidence="5">
    <location>
        <begin position="5"/>
        <end position="121"/>
    </location>
</feature>
<dbReference type="AlphaFoldDB" id="A0AA49GNE2"/>
<evidence type="ECO:0000259" key="4">
    <source>
        <dbReference type="PROSITE" id="PS50043"/>
    </source>
</evidence>
<dbReference type="Gene3D" id="3.40.50.2300">
    <property type="match status" value="1"/>
</dbReference>
<dbReference type="PANTHER" id="PTHR43214:SF43">
    <property type="entry name" value="TWO-COMPONENT RESPONSE REGULATOR"/>
    <property type="match status" value="1"/>
</dbReference>
<proteinExistence type="predicted"/>
<reference evidence="6" key="1">
    <citation type="journal article" date="2023" name="Comput. Struct. Biotechnol. J.">
        <title>Discovery of a novel marine Bacteroidetes with a rich repertoire of carbohydrate-active enzymes.</title>
        <authorList>
            <person name="Chen B."/>
            <person name="Liu G."/>
            <person name="Chen Q."/>
            <person name="Wang H."/>
            <person name="Liu L."/>
            <person name="Tang K."/>
        </authorList>
    </citation>
    <scope>NUCLEOTIDE SEQUENCE</scope>
    <source>
        <strain evidence="6">TK19036</strain>
    </source>
</reference>
<name>A0AA49GNE2_9BACT</name>
<dbReference type="SMART" id="SM00421">
    <property type="entry name" value="HTH_LUXR"/>
    <property type="match status" value="1"/>
</dbReference>
<reference evidence="6" key="2">
    <citation type="journal article" date="2024" name="Antonie Van Leeuwenhoek">
        <title>Roseihalotalea indica gen. nov., sp. nov., a halophilic Bacteroidetes from mesopelagic Southwest Indian Ocean with higher carbohydrate metabolic potential.</title>
        <authorList>
            <person name="Chen B."/>
            <person name="Zhang M."/>
            <person name="Lin D."/>
            <person name="Ye J."/>
            <person name="Tang K."/>
        </authorList>
    </citation>
    <scope>NUCLEOTIDE SEQUENCE</scope>
    <source>
        <strain evidence="6">TK19036</strain>
    </source>
</reference>
<dbReference type="PROSITE" id="PS50110">
    <property type="entry name" value="RESPONSE_REGULATORY"/>
    <property type="match status" value="1"/>
</dbReference>
<dbReference type="InterPro" id="IPR016032">
    <property type="entry name" value="Sig_transdc_resp-reg_C-effctor"/>
</dbReference>
<gene>
    <name evidence="6" type="ORF">K4G66_30100</name>
</gene>
<evidence type="ECO:0000259" key="5">
    <source>
        <dbReference type="PROSITE" id="PS50110"/>
    </source>
</evidence>
<feature type="domain" description="HTH luxR-type" evidence="4">
    <location>
        <begin position="149"/>
        <end position="214"/>
    </location>
</feature>
<dbReference type="SMART" id="SM00448">
    <property type="entry name" value="REC"/>
    <property type="match status" value="1"/>
</dbReference>
<evidence type="ECO:0000313" key="6">
    <source>
        <dbReference type="EMBL" id="WKN36618.1"/>
    </source>
</evidence>
<dbReference type="PANTHER" id="PTHR43214">
    <property type="entry name" value="TWO-COMPONENT RESPONSE REGULATOR"/>
    <property type="match status" value="1"/>
</dbReference>
<protein>
    <submittedName>
        <fullName evidence="6">Response regulator transcription factor</fullName>
    </submittedName>
</protein>
<dbReference type="CDD" id="cd17535">
    <property type="entry name" value="REC_NarL-like"/>
    <property type="match status" value="1"/>
</dbReference>
<dbReference type="PROSITE" id="PS50043">
    <property type="entry name" value="HTH_LUXR_2"/>
    <property type="match status" value="1"/>
</dbReference>
<dbReference type="Pfam" id="PF00196">
    <property type="entry name" value="GerE"/>
    <property type="match status" value="1"/>
</dbReference>
<feature type="modified residue" description="4-aspartylphosphate" evidence="3">
    <location>
        <position position="56"/>
    </location>
</feature>
<dbReference type="GO" id="GO:0003677">
    <property type="term" value="F:DNA binding"/>
    <property type="evidence" value="ECO:0007669"/>
    <property type="project" value="UniProtKB-KW"/>
</dbReference>
<dbReference type="GO" id="GO:0006355">
    <property type="term" value="P:regulation of DNA-templated transcription"/>
    <property type="evidence" value="ECO:0007669"/>
    <property type="project" value="InterPro"/>
</dbReference>
<accession>A0AA49GNE2</accession>
<dbReference type="InterPro" id="IPR000792">
    <property type="entry name" value="Tscrpt_reg_LuxR_C"/>
</dbReference>
<dbReference type="Pfam" id="PF00072">
    <property type="entry name" value="Response_reg"/>
    <property type="match status" value="1"/>
</dbReference>
<dbReference type="SUPFAM" id="SSF52172">
    <property type="entry name" value="CheY-like"/>
    <property type="match status" value="1"/>
</dbReference>
<keyword evidence="2" id="KW-0238">DNA-binding</keyword>
<dbReference type="CDD" id="cd06170">
    <property type="entry name" value="LuxR_C_like"/>
    <property type="match status" value="1"/>
</dbReference>
<dbReference type="PRINTS" id="PR00038">
    <property type="entry name" value="HTHLUXR"/>
</dbReference>
<dbReference type="EMBL" id="CP120682">
    <property type="protein sequence ID" value="WKN36618.1"/>
    <property type="molecule type" value="Genomic_DNA"/>
</dbReference>
<dbReference type="InterPro" id="IPR058245">
    <property type="entry name" value="NreC/VraR/RcsB-like_REC"/>
</dbReference>
<organism evidence="6">
    <name type="scientific">Roseihalotalea indica</name>
    <dbReference type="NCBI Taxonomy" id="2867963"/>
    <lineage>
        <taxon>Bacteria</taxon>
        <taxon>Pseudomonadati</taxon>
        <taxon>Bacteroidota</taxon>
        <taxon>Cytophagia</taxon>
        <taxon>Cytophagales</taxon>
        <taxon>Catalimonadaceae</taxon>
        <taxon>Roseihalotalea</taxon>
    </lineage>
</organism>
<sequence>MSKITVVLADDHAILAEGTASILKEYDFIDLVGAVNDGEQALELVKKNEPDVLVSDISMPGKSIFDIVQEIENFQLKTQVLILSMHDTPDYVFKALNSGVNGYITKYADRDEMVKAIQTVAQGDEYYSQPITQVIVKGFKDKKHQENNTQNPINVLSKREKEVLMLLVEGLNSKQIADRLFLSERTVSNHRANMLQKCQVNNTVELVKLYLDNVNKW</sequence>
<dbReference type="InterPro" id="IPR039420">
    <property type="entry name" value="WalR-like"/>
</dbReference>
<dbReference type="InterPro" id="IPR001789">
    <property type="entry name" value="Sig_transdc_resp-reg_receiver"/>
</dbReference>
<dbReference type="PROSITE" id="PS00622">
    <property type="entry name" value="HTH_LUXR_1"/>
    <property type="match status" value="1"/>
</dbReference>
<evidence type="ECO:0000256" key="3">
    <source>
        <dbReference type="PROSITE-ProRule" id="PRU00169"/>
    </source>
</evidence>
<dbReference type="GO" id="GO:0000160">
    <property type="term" value="P:phosphorelay signal transduction system"/>
    <property type="evidence" value="ECO:0007669"/>
    <property type="project" value="InterPro"/>
</dbReference>
<dbReference type="SUPFAM" id="SSF46894">
    <property type="entry name" value="C-terminal effector domain of the bipartite response regulators"/>
    <property type="match status" value="1"/>
</dbReference>
<evidence type="ECO:0000256" key="1">
    <source>
        <dbReference type="ARBA" id="ARBA00022553"/>
    </source>
</evidence>
<evidence type="ECO:0000256" key="2">
    <source>
        <dbReference type="ARBA" id="ARBA00023125"/>
    </source>
</evidence>